<dbReference type="InterPro" id="IPR051933">
    <property type="entry name" value="Resuscitation_pf_RpfB"/>
</dbReference>
<dbReference type="GO" id="GO:0009254">
    <property type="term" value="P:peptidoglycan turnover"/>
    <property type="evidence" value="ECO:0007669"/>
    <property type="project" value="InterPro"/>
</dbReference>
<proteinExistence type="predicted"/>
<sequence length="192" mass="20805">MKQGLESVNKDGIIDILSSVAQDRISQNNINSVINNADVKKVVETALRDQVEKEVSKQIAPYQEQLNTLSAFFNGGSNLTPSSVSNSDSLTGAPDNYRRVIDMTATAYAPGPLDNGKWNNLTYVGGTVKKGVVAVDPRVIPMGTKLWVEGYGQAVAEDQGSAIKGNRIDLAFNDRQDALDYGIQKVKVYVLN</sequence>
<dbReference type="Pfam" id="PF06725">
    <property type="entry name" value="3D"/>
    <property type="match status" value="1"/>
</dbReference>
<dbReference type="InterPro" id="IPR059180">
    <property type="entry name" value="3D_YorM"/>
</dbReference>
<dbReference type="PANTHER" id="PTHR39160">
    <property type="entry name" value="CELL WALL-BINDING PROTEIN YOCH"/>
    <property type="match status" value="1"/>
</dbReference>
<dbReference type="PANTHER" id="PTHR39160:SF4">
    <property type="entry name" value="RESUSCITATION-PROMOTING FACTOR RPFB"/>
    <property type="match status" value="1"/>
</dbReference>
<comment type="caution">
    <text evidence="3">The sequence shown here is derived from an EMBL/GenBank/DDBJ whole genome shotgun (WGS) entry which is preliminary data.</text>
</comment>
<gene>
    <name evidence="3" type="primary">yocH_5</name>
    <name evidence="3" type="ORF">SDC9_181728</name>
</gene>
<dbReference type="EMBL" id="VSSQ01087158">
    <property type="protein sequence ID" value="MPN34235.1"/>
    <property type="molecule type" value="Genomic_DNA"/>
</dbReference>
<dbReference type="CDD" id="cd14667">
    <property type="entry name" value="3D_containing_proteins"/>
    <property type="match status" value="1"/>
</dbReference>
<reference evidence="3" key="1">
    <citation type="submission" date="2019-08" db="EMBL/GenBank/DDBJ databases">
        <authorList>
            <person name="Kucharzyk K."/>
            <person name="Murdoch R.W."/>
            <person name="Higgins S."/>
            <person name="Loffler F."/>
        </authorList>
    </citation>
    <scope>NUCLEOTIDE SEQUENCE</scope>
</reference>
<protein>
    <submittedName>
        <fullName evidence="3">Cell wall-binding protein YocH</fullName>
    </submittedName>
</protein>
<dbReference type="Gene3D" id="2.40.40.10">
    <property type="entry name" value="RlpA-like domain"/>
    <property type="match status" value="1"/>
</dbReference>
<dbReference type="InterPro" id="IPR036908">
    <property type="entry name" value="RlpA-like_sf"/>
</dbReference>
<dbReference type="AlphaFoldDB" id="A0A645H5F6"/>
<dbReference type="GO" id="GO:0019867">
    <property type="term" value="C:outer membrane"/>
    <property type="evidence" value="ECO:0007669"/>
    <property type="project" value="InterPro"/>
</dbReference>
<organism evidence="3">
    <name type="scientific">bioreactor metagenome</name>
    <dbReference type="NCBI Taxonomy" id="1076179"/>
    <lineage>
        <taxon>unclassified sequences</taxon>
        <taxon>metagenomes</taxon>
        <taxon>ecological metagenomes</taxon>
    </lineage>
</organism>
<dbReference type="SUPFAM" id="SSF50685">
    <property type="entry name" value="Barwin-like endoglucanases"/>
    <property type="match status" value="1"/>
</dbReference>
<keyword evidence="1" id="KW-0732">Signal</keyword>
<evidence type="ECO:0000259" key="2">
    <source>
        <dbReference type="Pfam" id="PF06725"/>
    </source>
</evidence>
<name>A0A645H5F6_9ZZZZ</name>
<dbReference type="GO" id="GO:0004553">
    <property type="term" value="F:hydrolase activity, hydrolyzing O-glycosyl compounds"/>
    <property type="evidence" value="ECO:0007669"/>
    <property type="project" value="InterPro"/>
</dbReference>
<feature type="domain" description="3D" evidence="2">
    <location>
        <begin position="132"/>
        <end position="192"/>
    </location>
</feature>
<evidence type="ECO:0000313" key="3">
    <source>
        <dbReference type="EMBL" id="MPN34235.1"/>
    </source>
</evidence>
<accession>A0A645H5F6</accession>
<evidence type="ECO:0000256" key="1">
    <source>
        <dbReference type="ARBA" id="ARBA00022729"/>
    </source>
</evidence>
<dbReference type="InterPro" id="IPR010611">
    <property type="entry name" value="3D_dom"/>
</dbReference>